<dbReference type="GeneID" id="54559527"/>
<sequence length="276" mass="30996">MVRVTTLPIDGDCSILIRSDALKRTRHRNLRQDVAPFEKTTTVNDSTVKRKSHEKAPRSGKVSMHRRLLHPPTRAIDTSSSSTKVREDVENREPSAVQQVFGNIEIVSNILLHLDPISVVGIKRVSIIFQNAVWESPVLRAYSCEAPGLLLVGPDYCKFIDCIWGEPMVFRSQAGGPIGDRIFGVPLPGCPRFVYGLRRDAQTSRLFGELVCRVDSRQDAFVLGDPARRYWKEFPLSHPNYKVEVVVEYGLAQRQGHKTSLCAEDAAESSYEYCLA</sequence>
<dbReference type="RefSeq" id="XP_033668330.1">
    <property type="nucleotide sequence ID" value="XM_033806255.1"/>
</dbReference>
<evidence type="ECO:0000256" key="1">
    <source>
        <dbReference type="SAM" id="MobiDB-lite"/>
    </source>
</evidence>
<organism evidence="2 3">
    <name type="scientific">Zasmidium cellare ATCC 36951</name>
    <dbReference type="NCBI Taxonomy" id="1080233"/>
    <lineage>
        <taxon>Eukaryota</taxon>
        <taxon>Fungi</taxon>
        <taxon>Dikarya</taxon>
        <taxon>Ascomycota</taxon>
        <taxon>Pezizomycotina</taxon>
        <taxon>Dothideomycetes</taxon>
        <taxon>Dothideomycetidae</taxon>
        <taxon>Mycosphaerellales</taxon>
        <taxon>Mycosphaerellaceae</taxon>
        <taxon>Zasmidium</taxon>
    </lineage>
</organism>
<keyword evidence="3" id="KW-1185">Reference proteome</keyword>
<protein>
    <recommendedName>
        <fullName evidence="4">F-box domain-containing protein</fullName>
    </recommendedName>
</protein>
<accession>A0A6A6CK71</accession>
<dbReference type="Proteomes" id="UP000799537">
    <property type="component" value="Unassembled WGS sequence"/>
</dbReference>
<dbReference type="AlphaFoldDB" id="A0A6A6CK71"/>
<evidence type="ECO:0000313" key="3">
    <source>
        <dbReference type="Proteomes" id="UP000799537"/>
    </source>
</evidence>
<proteinExistence type="predicted"/>
<gene>
    <name evidence="2" type="ORF">M409DRAFT_22249</name>
</gene>
<name>A0A6A6CK71_ZASCE</name>
<reference evidence="2" key="1">
    <citation type="journal article" date="2020" name="Stud. Mycol.">
        <title>101 Dothideomycetes genomes: a test case for predicting lifestyles and emergence of pathogens.</title>
        <authorList>
            <person name="Haridas S."/>
            <person name="Albert R."/>
            <person name="Binder M."/>
            <person name="Bloem J."/>
            <person name="Labutti K."/>
            <person name="Salamov A."/>
            <person name="Andreopoulos B."/>
            <person name="Baker S."/>
            <person name="Barry K."/>
            <person name="Bills G."/>
            <person name="Bluhm B."/>
            <person name="Cannon C."/>
            <person name="Castanera R."/>
            <person name="Culley D."/>
            <person name="Daum C."/>
            <person name="Ezra D."/>
            <person name="Gonzalez J."/>
            <person name="Henrissat B."/>
            <person name="Kuo A."/>
            <person name="Liang C."/>
            <person name="Lipzen A."/>
            <person name="Lutzoni F."/>
            <person name="Magnuson J."/>
            <person name="Mondo S."/>
            <person name="Nolan M."/>
            <person name="Ohm R."/>
            <person name="Pangilinan J."/>
            <person name="Park H.-J."/>
            <person name="Ramirez L."/>
            <person name="Alfaro M."/>
            <person name="Sun H."/>
            <person name="Tritt A."/>
            <person name="Yoshinaga Y."/>
            <person name="Zwiers L.-H."/>
            <person name="Turgeon B."/>
            <person name="Goodwin S."/>
            <person name="Spatafora J."/>
            <person name="Crous P."/>
            <person name="Grigoriev I."/>
        </authorList>
    </citation>
    <scope>NUCLEOTIDE SEQUENCE</scope>
    <source>
        <strain evidence="2">ATCC 36951</strain>
    </source>
</reference>
<evidence type="ECO:0000313" key="2">
    <source>
        <dbReference type="EMBL" id="KAF2167441.1"/>
    </source>
</evidence>
<evidence type="ECO:0008006" key="4">
    <source>
        <dbReference type="Google" id="ProtNLM"/>
    </source>
</evidence>
<feature type="region of interest" description="Disordered" evidence="1">
    <location>
        <begin position="41"/>
        <end position="91"/>
    </location>
</feature>
<dbReference type="EMBL" id="ML993593">
    <property type="protein sequence ID" value="KAF2167441.1"/>
    <property type="molecule type" value="Genomic_DNA"/>
</dbReference>